<evidence type="ECO:0000256" key="9">
    <source>
        <dbReference type="SAM" id="Phobius"/>
    </source>
</evidence>
<evidence type="ECO:0000256" key="3">
    <source>
        <dbReference type="ARBA" id="ARBA00022448"/>
    </source>
</evidence>
<protein>
    <submittedName>
        <fullName evidence="12">Cation transporter</fullName>
    </submittedName>
</protein>
<feature type="transmembrane region" description="Helical" evidence="9">
    <location>
        <begin position="75"/>
        <end position="93"/>
    </location>
</feature>
<dbReference type="AlphaFoldDB" id="A0A3M9MID3"/>
<dbReference type="InterPro" id="IPR050681">
    <property type="entry name" value="CDF/SLC30A"/>
</dbReference>
<dbReference type="Proteomes" id="UP000271678">
    <property type="component" value="Unassembled WGS sequence"/>
</dbReference>
<dbReference type="Pfam" id="PF16916">
    <property type="entry name" value="ZT_dimer"/>
    <property type="match status" value="1"/>
</dbReference>
<evidence type="ECO:0000256" key="2">
    <source>
        <dbReference type="ARBA" id="ARBA00008873"/>
    </source>
</evidence>
<evidence type="ECO:0000256" key="6">
    <source>
        <dbReference type="ARBA" id="ARBA00023065"/>
    </source>
</evidence>
<organism evidence="12 13">
    <name type="scientific">Flexivirga caeni</name>
    <dbReference type="NCBI Taxonomy" id="2294115"/>
    <lineage>
        <taxon>Bacteria</taxon>
        <taxon>Bacillati</taxon>
        <taxon>Actinomycetota</taxon>
        <taxon>Actinomycetes</taxon>
        <taxon>Micrococcales</taxon>
        <taxon>Dermacoccaceae</taxon>
        <taxon>Flexivirga</taxon>
    </lineage>
</organism>
<keyword evidence="3" id="KW-0813">Transport</keyword>
<feature type="transmembrane region" description="Helical" evidence="9">
    <location>
        <begin position="184"/>
        <end position="202"/>
    </location>
</feature>
<evidence type="ECO:0000256" key="4">
    <source>
        <dbReference type="ARBA" id="ARBA00022692"/>
    </source>
</evidence>
<proteinExistence type="inferred from homology"/>
<feature type="transmembrane region" description="Helical" evidence="9">
    <location>
        <begin position="143"/>
        <end position="164"/>
    </location>
</feature>
<feature type="domain" description="Cation efflux protein transmembrane" evidence="10">
    <location>
        <begin position="45"/>
        <end position="233"/>
    </location>
</feature>
<evidence type="ECO:0000256" key="1">
    <source>
        <dbReference type="ARBA" id="ARBA00004141"/>
    </source>
</evidence>
<accession>A0A3M9MID3</accession>
<dbReference type="InterPro" id="IPR027470">
    <property type="entry name" value="Cation_efflux_CTD"/>
</dbReference>
<reference evidence="12 13" key="1">
    <citation type="submission" date="2018-11" db="EMBL/GenBank/DDBJ databases">
        <title>Draft genome of Simplicispira Flexivirga sp. BO-16.</title>
        <authorList>
            <person name="Im W.T."/>
        </authorList>
    </citation>
    <scope>NUCLEOTIDE SEQUENCE [LARGE SCALE GENOMIC DNA]</scope>
    <source>
        <strain evidence="12 13">BO-16</strain>
    </source>
</reference>
<comment type="similarity">
    <text evidence="2">Belongs to the cation diffusion facilitator (CDF) transporter (TC 2.A.4) family. SLC30A subfamily.</text>
</comment>
<dbReference type="InterPro" id="IPR002524">
    <property type="entry name" value="Cation_efflux"/>
</dbReference>
<sequence>MTDHAPLCGGQSSRLGGDRHDHGSGHAGHSHGVRADADRRYLIGALVLLAAFMVGEVIVAFASGSLALLSDAGHMLSDVGAIAGALWAMHLAAQPARGRWTFGWKRAEILSAAGNGITLLVVSGIVAFEAIRRLIHPPKVEGGALLVVALVGVAVNIAAAWLLARANRSSLNVEGAYQHILTDLYGFIGTLAAGVLILLTGWTRADPIASLIVVGLMLYAAWGLLRDSGRVLLEGAPSEVDIDDLRSHLLETEHVRAVHDLHVWTVTSDLPAVSAHVVVEDECFGDGHTPQLLDELQSCLHGHFDVEHSTFQLEPASHVAHESGTH</sequence>
<dbReference type="GO" id="GO:0005385">
    <property type="term" value="F:zinc ion transmembrane transporter activity"/>
    <property type="evidence" value="ECO:0007669"/>
    <property type="project" value="TreeGrafter"/>
</dbReference>
<comment type="caution">
    <text evidence="12">The sequence shown here is derived from an EMBL/GenBank/DDBJ whole genome shotgun (WGS) entry which is preliminary data.</text>
</comment>
<feature type="transmembrane region" description="Helical" evidence="9">
    <location>
        <begin position="41"/>
        <end position="69"/>
    </location>
</feature>
<dbReference type="NCBIfam" id="TIGR01297">
    <property type="entry name" value="CDF"/>
    <property type="match status" value="1"/>
</dbReference>
<dbReference type="InterPro" id="IPR036837">
    <property type="entry name" value="Cation_efflux_CTD_sf"/>
</dbReference>
<dbReference type="EMBL" id="RJJQ01000001">
    <property type="protein sequence ID" value="RNI25264.1"/>
    <property type="molecule type" value="Genomic_DNA"/>
</dbReference>
<dbReference type="SUPFAM" id="SSF160240">
    <property type="entry name" value="Cation efflux protein cytoplasmic domain-like"/>
    <property type="match status" value="1"/>
</dbReference>
<dbReference type="GO" id="GO:0005886">
    <property type="term" value="C:plasma membrane"/>
    <property type="evidence" value="ECO:0007669"/>
    <property type="project" value="TreeGrafter"/>
</dbReference>
<dbReference type="InterPro" id="IPR027469">
    <property type="entry name" value="Cation_efflux_TMD_sf"/>
</dbReference>
<evidence type="ECO:0000256" key="7">
    <source>
        <dbReference type="ARBA" id="ARBA00023136"/>
    </source>
</evidence>
<dbReference type="SUPFAM" id="SSF161111">
    <property type="entry name" value="Cation efflux protein transmembrane domain-like"/>
    <property type="match status" value="1"/>
</dbReference>
<feature type="domain" description="Cation efflux protein cytoplasmic" evidence="11">
    <location>
        <begin position="237"/>
        <end position="315"/>
    </location>
</feature>
<evidence type="ECO:0000256" key="5">
    <source>
        <dbReference type="ARBA" id="ARBA00022989"/>
    </source>
</evidence>
<keyword evidence="5 9" id="KW-1133">Transmembrane helix</keyword>
<evidence type="ECO:0000313" key="12">
    <source>
        <dbReference type="EMBL" id="RNI25264.1"/>
    </source>
</evidence>
<keyword evidence="4 9" id="KW-0812">Transmembrane</keyword>
<keyword evidence="13" id="KW-1185">Reference proteome</keyword>
<dbReference type="InterPro" id="IPR058533">
    <property type="entry name" value="Cation_efflux_TM"/>
</dbReference>
<dbReference type="PANTHER" id="PTHR11562:SF17">
    <property type="entry name" value="RE54080P-RELATED"/>
    <property type="match status" value="1"/>
</dbReference>
<dbReference type="Gene3D" id="1.20.1510.10">
    <property type="entry name" value="Cation efflux protein transmembrane domain"/>
    <property type="match status" value="1"/>
</dbReference>
<evidence type="ECO:0000259" key="10">
    <source>
        <dbReference type="Pfam" id="PF01545"/>
    </source>
</evidence>
<comment type="subcellular location">
    <subcellularLocation>
        <location evidence="1">Membrane</location>
        <topology evidence="1">Multi-pass membrane protein</topology>
    </subcellularLocation>
</comment>
<evidence type="ECO:0000313" key="13">
    <source>
        <dbReference type="Proteomes" id="UP000271678"/>
    </source>
</evidence>
<feature type="region of interest" description="Disordered" evidence="8">
    <location>
        <begin position="1"/>
        <end position="32"/>
    </location>
</feature>
<keyword evidence="6" id="KW-0406">Ion transport</keyword>
<evidence type="ECO:0000259" key="11">
    <source>
        <dbReference type="Pfam" id="PF16916"/>
    </source>
</evidence>
<evidence type="ECO:0000256" key="8">
    <source>
        <dbReference type="SAM" id="MobiDB-lite"/>
    </source>
</evidence>
<name>A0A3M9MID3_9MICO</name>
<dbReference type="PANTHER" id="PTHR11562">
    <property type="entry name" value="CATION EFFLUX PROTEIN/ ZINC TRANSPORTER"/>
    <property type="match status" value="1"/>
</dbReference>
<keyword evidence="7 9" id="KW-0472">Membrane</keyword>
<feature type="transmembrane region" description="Helical" evidence="9">
    <location>
        <begin position="208"/>
        <end position="225"/>
    </location>
</feature>
<feature type="transmembrane region" description="Helical" evidence="9">
    <location>
        <begin position="113"/>
        <end position="131"/>
    </location>
</feature>
<dbReference type="OrthoDB" id="9809646at2"/>
<dbReference type="Pfam" id="PF01545">
    <property type="entry name" value="Cation_efflux"/>
    <property type="match status" value="1"/>
</dbReference>
<gene>
    <name evidence="12" type="ORF">EFY87_01095</name>
</gene>